<organism evidence="2 3">
    <name type="scientific">Bifidobacterium lemurum</name>
    <dbReference type="NCBI Taxonomy" id="1603886"/>
    <lineage>
        <taxon>Bacteria</taxon>
        <taxon>Bacillati</taxon>
        <taxon>Actinomycetota</taxon>
        <taxon>Actinomycetes</taxon>
        <taxon>Bifidobacteriales</taxon>
        <taxon>Bifidobacteriaceae</taxon>
        <taxon>Bifidobacterium</taxon>
    </lineage>
</organism>
<dbReference type="InterPro" id="IPR019887">
    <property type="entry name" value="Tscrpt_reg_AsnC/Lrp_C"/>
</dbReference>
<comment type="caution">
    <text evidence="2">The sequence shown here is derived from an EMBL/GenBank/DDBJ whole genome shotgun (WGS) entry which is preliminary data.</text>
</comment>
<feature type="domain" description="Transcription regulator AsnC/Lrp ligand binding" evidence="1">
    <location>
        <begin position="6"/>
        <end position="77"/>
    </location>
</feature>
<dbReference type="Proteomes" id="UP000216352">
    <property type="component" value="Unassembled WGS sequence"/>
</dbReference>
<dbReference type="SUPFAM" id="SSF54909">
    <property type="entry name" value="Dimeric alpha+beta barrel"/>
    <property type="match status" value="1"/>
</dbReference>
<protein>
    <submittedName>
        <fullName evidence="2">AsnC family transcriptional regulator</fullName>
    </submittedName>
</protein>
<dbReference type="RefSeq" id="WP_072727137.1">
    <property type="nucleotide sequence ID" value="NZ_BDIS01000039.1"/>
</dbReference>
<dbReference type="Gene3D" id="3.30.70.920">
    <property type="match status" value="1"/>
</dbReference>
<reference evidence="2 3" key="1">
    <citation type="journal article" date="2017" name="BMC Genomics">
        <title>Comparative genomic and phylogenomic analyses of the Bifidobacteriaceae family.</title>
        <authorList>
            <person name="Lugli G.A."/>
            <person name="Milani C."/>
            <person name="Turroni F."/>
            <person name="Duranti S."/>
            <person name="Mancabelli L."/>
            <person name="Mangifesta M."/>
            <person name="Ferrario C."/>
            <person name="Modesto M."/>
            <person name="Mattarelli P."/>
            <person name="Jiri K."/>
            <person name="van Sinderen D."/>
            <person name="Ventura M."/>
        </authorList>
    </citation>
    <scope>NUCLEOTIDE SEQUENCE [LARGE SCALE GENOMIC DNA]</scope>
    <source>
        <strain evidence="2 3">DSM 28807</strain>
    </source>
</reference>
<dbReference type="InterPro" id="IPR011008">
    <property type="entry name" value="Dimeric_a/b-barrel"/>
</dbReference>
<dbReference type="Pfam" id="PF01037">
    <property type="entry name" value="AsnC_trans_reg"/>
    <property type="match status" value="1"/>
</dbReference>
<sequence length="92" mass="9462">MTNAIVLIDVASGKVSEVAQAIADIPGVREVYSVAGDIDLVAVVSAADHDALTDVIPGGIAKVDGVTRTRTLMAFKTYSGKELAAAYELGLD</sequence>
<gene>
    <name evidence="2" type="ORF">BLEM_1711</name>
</gene>
<dbReference type="OrthoDB" id="70544at2"/>
<dbReference type="EMBL" id="MWWX01000013">
    <property type="protein sequence ID" value="OZG60742.1"/>
    <property type="molecule type" value="Genomic_DNA"/>
</dbReference>
<name>A0A261FNJ5_9BIFI</name>
<evidence type="ECO:0000313" key="2">
    <source>
        <dbReference type="EMBL" id="OZG60742.1"/>
    </source>
</evidence>
<proteinExistence type="predicted"/>
<evidence type="ECO:0000313" key="3">
    <source>
        <dbReference type="Proteomes" id="UP000216352"/>
    </source>
</evidence>
<dbReference type="STRING" id="1603886.GCA_001895165_02306"/>
<evidence type="ECO:0000259" key="1">
    <source>
        <dbReference type="Pfam" id="PF01037"/>
    </source>
</evidence>
<accession>A0A261FNJ5</accession>
<keyword evidence="3" id="KW-1185">Reference proteome</keyword>
<dbReference type="AlphaFoldDB" id="A0A261FNJ5"/>